<comment type="similarity">
    <text evidence="1">Belongs to the membrane fusion protein (MFP) (TC 8.A.1) family.</text>
</comment>
<reference evidence="6 7" key="1">
    <citation type="journal article" date="2012" name="J. Bacteriol.">
        <title>Complete genome sequences of Methylophaga sp. strain JAM1 and Methylophaga sp. strain JAM7.</title>
        <authorList>
            <person name="Villeneuve C."/>
            <person name="Martineau C."/>
            <person name="Mauffrey F."/>
            <person name="Villemur R."/>
        </authorList>
    </citation>
    <scope>NUCLEOTIDE SEQUENCE [LARGE SCALE GENOMIC DNA]</scope>
    <source>
        <strain evidence="6 7">JAM7</strain>
    </source>
</reference>
<dbReference type="PANTHER" id="PTHR30469:SF15">
    <property type="entry name" value="HLYD FAMILY OF SECRETION PROTEINS"/>
    <property type="match status" value="1"/>
</dbReference>
<dbReference type="InterPro" id="IPR058647">
    <property type="entry name" value="BSH_CzcB-like"/>
</dbReference>
<evidence type="ECO:0000259" key="3">
    <source>
        <dbReference type="Pfam" id="PF25954"/>
    </source>
</evidence>
<dbReference type="GO" id="GO:1990281">
    <property type="term" value="C:efflux pump complex"/>
    <property type="evidence" value="ECO:0007669"/>
    <property type="project" value="TreeGrafter"/>
</dbReference>
<dbReference type="GO" id="GO:0015562">
    <property type="term" value="F:efflux transmembrane transporter activity"/>
    <property type="evidence" value="ECO:0007669"/>
    <property type="project" value="TreeGrafter"/>
</dbReference>
<dbReference type="PANTHER" id="PTHR30469">
    <property type="entry name" value="MULTIDRUG RESISTANCE PROTEIN MDTA"/>
    <property type="match status" value="1"/>
</dbReference>
<evidence type="ECO:0000313" key="6">
    <source>
        <dbReference type="EMBL" id="AFJ03097.1"/>
    </source>
</evidence>
<dbReference type="InterPro" id="IPR006143">
    <property type="entry name" value="RND_pump_MFP"/>
</dbReference>
<accession>I1YJK4</accession>
<dbReference type="Pfam" id="PF25954">
    <property type="entry name" value="Beta-barrel_RND_2"/>
    <property type="match status" value="1"/>
</dbReference>
<protein>
    <submittedName>
        <fullName evidence="6">Efflux transporter, RND family, MFP subunit</fullName>
    </submittedName>
</protein>
<dbReference type="InterPro" id="IPR058792">
    <property type="entry name" value="Beta-barrel_RND_2"/>
</dbReference>
<evidence type="ECO:0000256" key="2">
    <source>
        <dbReference type="SAM" id="Coils"/>
    </source>
</evidence>
<evidence type="ECO:0000259" key="4">
    <source>
        <dbReference type="Pfam" id="PF25967"/>
    </source>
</evidence>
<evidence type="ECO:0000259" key="5">
    <source>
        <dbReference type="Pfam" id="PF25973"/>
    </source>
</evidence>
<name>I1YJK4_METFJ</name>
<sequence precursor="true">MDIFKRFRRFSTWFCHFGLLFVLGLSVAYAEDLPVTIVKPVLTDTGERIQLSGSFSAERQAMLSPRMDGLVKSVRVDAGDAVKQGDLLIELDSVLTQLQLTQARATSQEAQAAVTEAKRLVEEAERLRGDNYISATELANRKANLAVTEAALAAAKANASRVDEERRRHQLTAPFDGVISAKMTEAGEWINRGDQVLELVSLEQVRLDINVPQERFTYLNKDSQITIYPDALPNQSLTGKVIAIVPVSNPQARSFLVRAVVDDPQVTLLPGTSATAAITLKSNQQPGLSLPRDAVLRHPDGGRSVFVVNADNTVSRQSVVIQQETPQSVIVSEGLAQDDRVVLRGNEVLKQGNTVSIVEGN</sequence>
<evidence type="ECO:0000313" key="7">
    <source>
        <dbReference type="Proteomes" id="UP000009145"/>
    </source>
</evidence>
<gene>
    <name evidence="6" type="ordered locus">Q7C_1957</name>
</gene>
<feature type="domain" description="CusB-like beta-barrel" evidence="3">
    <location>
        <begin position="207"/>
        <end position="279"/>
    </location>
</feature>
<feature type="coiled-coil region" evidence="2">
    <location>
        <begin position="100"/>
        <end position="165"/>
    </location>
</feature>
<dbReference type="InterPro" id="IPR058627">
    <property type="entry name" value="MdtA-like_C"/>
</dbReference>
<dbReference type="OrthoDB" id="9806939at2"/>
<dbReference type="Pfam" id="PF25967">
    <property type="entry name" value="RND-MFP_C"/>
    <property type="match status" value="1"/>
</dbReference>
<dbReference type="Gene3D" id="1.10.287.470">
    <property type="entry name" value="Helix hairpin bin"/>
    <property type="match status" value="1"/>
</dbReference>
<dbReference type="PATRIC" id="fig|754477.3.peg.1926"/>
<dbReference type="KEGG" id="mec:Q7C_1957"/>
<dbReference type="Gene3D" id="2.40.50.100">
    <property type="match status" value="1"/>
</dbReference>
<dbReference type="HOGENOM" id="CLU_018816_1_4_6"/>
<organism evidence="6 7">
    <name type="scientific">Methylophaga frappieri (strain ATCC BAA-2434 / DSM 25690 / JAM7)</name>
    <dbReference type="NCBI Taxonomy" id="754477"/>
    <lineage>
        <taxon>Bacteria</taxon>
        <taxon>Pseudomonadati</taxon>
        <taxon>Pseudomonadota</taxon>
        <taxon>Gammaproteobacteria</taxon>
        <taxon>Thiotrichales</taxon>
        <taxon>Piscirickettsiaceae</taxon>
        <taxon>Methylophaga</taxon>
    </lineage>
</organism>
<dbReference type="NCBIfam" id="TIGR01730">
    <property type="entry name" value="RND_mfp"/>
    <property type="match status" value="1"/>
</dbReference>
<evidence type="ECO:0000256" key="1">
    <source>
        <dbReference type="ARBA" id="ARBA00009477"/>
    </source>
</evidence>
<feature type="domain" description="Multidrug resistance protein MdtA-like C-terminal permuted SH3" evidence="4">
    <location>
        <begin position="290"/>
        <end position="345"/>
    </location>
</feature>
<dbReference type="SUPFAM" id="SSF111369">
    <property type="entry name" value="HlyD-like secretion proteins"/>
    <property type="match status" value="1"/>
</dbReference>
<dbReference type="STRING" id="754477.Q7C_1957"/>
<dbReference type="Proteomes" id="UP000009145">
    <property type="component" value="Chromosome"/>
</dbReference>
<keyword evidence="2" id="KW-0175">Coiled coil</keyword>
<dbReference type="eggNOG" id="COG0845">
    <property type="taxonomic scope" value="Bacteria"/>
</dbReference>
<dbReference type="RefSeq" id="WP_014704516.1">
    <property type="nucleotide sequence ID" value="NC_017856.1"/>
</dbReference>
<dbReference type="Gene3D" id="2.40.420.20">
    <property type="match status" value="1"/>
</dbReference>
<dbReference type="EMBL" id="CP003380">
    <property type="protein sequence ID" value="AFJ03097.1"/>
    <property type="molecule type" value="Genomic_DNA"/>
</dbReference>
<dbReference type="Gene3D" id="2.40.30.170">
    <property type="match status" value="1"/>
</dbReference>
<feature type="domain" description="CzcB-like barrel-sandwich hybrid" evidence="5">
    <location>
        <begin position="60"/>
        <end position="198"/>
    </location>
</feature>
<dbReference type="AlphaFoldDB" id="I1YJK4"/>
<keyword evidence="7" id="KW-1185">Reference proteome</keyword>
<proteinExistence type="inferred from homology"/>
<dbReference type="Pfam" id="PF25973">
    <property type="entry name" value="BSH_CzcB"/>
    <property type="match status" value="1"/>
</dbReference>